<protein>
    <recommendedName>
        <fullName evidence="3">G protein-coupled receptor</fullName>
    </recommendedName>
</protein>
<name>A0AAV5TLD2_9BILA</name>
<feature type="non-terminal residue" evidence="1">
    <location>
        <position position="1"/>
    </location>
</feature>
<gene>
    <name evidence="1" type="ORF">PENTCL1PPCAC_17172</name>
</gene>
<reference evidence="1" key="1">
    <citation type="submission" date="2023-10" db="EMBL/GenBank/DDBJ databases">
        <title>Genome assembly of Pristionchus species.</title>
        <authorList>
            <person name="Yoshida K."/>
            <person name="Sommer R.J."/>
        </authorList>
    </citation>
    <scope>NUCLEOTIDE SEQUENCE</scope>
    <source>
        <strain evidence="1">RS0144</strain>
    </source>
</reference>
<evidence type="ECO:0008006" key="3">
    <source>
        <dbReference type="Google" id="ProtNLM"/>
    </source>
</evidence>
<accession>A0AAV5TLD2</accession>
<keyword evidence="2" id="KW-1185">Reference proteome</keyword>
<organism evidence="1 2">
    <name type="scientific">Pristionchus entomophagus</name>
    <dbReference type="NCBI Taxonomy" id="358040"/>
    <lineage>
        <taxon>Eukaryota</taxon>
        <taxon>Metazoa</taxon>
        <taxon>Ecdysozoa</taxon>
        <taxon>Nematoda</taxon>
        <taxon>Chromadorea</taxon>
        <taxon>Rhabditida</taxon>
        <taxon>Rhabditina</taxon>
        <taxon>Diplogasteromorpha</taxon>
        <taxon>Diplogasteroidea</taxon>
        <taxon>Neodiplogasteridae</taxon>
        <taxon>Pristionchus</taxon>
    </lineage>
</organism>
<sequence length="73" mass="8146">YRYFVLRNKAPSTRVTVISNLILSAPTTICFVSASLDVVGNEYLYPLLSLYLPQYDLSGATYLGELLKQTITP</sequence>
<dbReference type="AlphaFoldDB" id="A0AAV5TLD2"/>
<evidence type="ECO:0000313" key="1">
    <source>
        <dbReference type="EMBL" id="GMS94997.1"/>
    </source>
</evidence>
<dbReference type="EMBL" id="BTSX01000004">
    <property type="protein sequence ID" value="GMS94997.1"/>
    <property type="molecule type" value="Genomic_DNA"/>
</dbReference>
<dbReference type="Proteomes" id="UP001432027">
    <property type="component" value="Unassembled WGS sequence"/>
</dbReference>
<comment type="caution">
    <text evidence="1">The sequence shown here is derived from an EMBL/GenBank/DDBJ whole genome shotgun (WGS) entry which is preliminary data.</text>
</comment>
<evidence type="ECO:0000313" key="2">
    <source>
        <dbReference type="Proteomes" id="UP001432027"/>
    </source>
</evidence>
<proteinExistence type="predicted"/>